<reference evidence="8" key="1">
    <citation type="submission" date="2021-01" db="EMBL/GenBank/DDBJ databases">
        <authorList>
            <person name="Corre E."/>
            <person name="Pelletier E."/>
            <person name="Niang G."/>
            <person name="Scheremetjew M."/>
            <person name="Finn R."/>
            <person name="Kale V."/>
            <person name="Holt S."/>
            <person name="Cochrane G."/>
            <person name="Meng A."/>
            <person name="Brown T."/>
            <person name="Cohen L."/>
        </authorList>
    </citation>
    <scope>NUCLEOTIDE SEQUENCE</scope>
    <source>
        <strain evidence="8">CCMP1510</strain>
    </source>
</reference>
<dbReference type="AlphaFoldDB" id="A0A7S3JVS1"/>
<feature type="compositionally biased region" description="Basic and acidic residues" evidence="7">
    <location>
        <begin position="18"/>
        <end position="29"/>
    </location>
</feature>
<dbReference type="PANTHER" id="PTHR12385">
    <property type="entry name" value="CHOLINE TRANSPORTER-LIKE (SLC FAMILY 44)"/>
    <property type="match status" value="1"/>
</dbReference>
<comment type="similarity">
    <text evidence="2 6">Belongs to the CTL (choline transporter-like) family.</text>
</comment>
<dbReference type="PANTHER" id="PTHR12385:SF4">
    <property type="entry name" value="PROTEIN PNS1"/>
    <property type="match status" value="1"/>
</dbReference>
<protein>
    <recommendedName>
        <fullName evidence="6">Choline transporter-like protein</fullName>
    </recommendedName>
</protein>
<evidence type="ECO:0000313" key="8">
    <source>
        <dbReference type="EMBL" id="CAE0364461.1"/>
    </source>
</evidence>
<feature type="transmembrane region" description="Helical" evidence="6">
    <location>
        <begin position="81"/>
        <end position="103"/>
    </location>
</feature>
<sequence length="491" mass="54440">MDEEEGKSTGSEDPMADASRKSLMEHPVETSRNPCKFPDLIFGLLWISAVISCLAISIEYGTDIGAANYHDADKRKALRKIMKLFLITFFFALIVAQILLHIMMRFGGSIIHVSFLCIEILLGGTGIILIKELERWFFGCFFLVLCLLTLTFHCMSFARIRNAAVTLHVGCAIVLTYPILQLTALLFSILAVGFFFLHTVAILAFYNYKQSRNEDTFKELVLPIFILIFLSFWSQQVLKYIVIATSASTAQAWWQGQYPSISQHPALNGLARNCTYNLGAISFGAVFVSIIETIVLIIQYFKRLSKASPGNCCLGCFLSCIQCCLVCCEAILDYINKYAFVYVGIWGYSYLWAGKQVVTLFAHHGFVVVGADFFIDFVFFMNSFIIGLVSAGFGILLVEIGPNSWDEHTTSPKLVAALVSGIAGLFIGTIVFSVVDGANKSVMVLFSENPHVLEITHPDEFKRLSASWSLLGQDIKAGEDSTDDSADQNDA</sequence>
<dbReference type="Pfam" id="PF04515">
    <property type="entry name" value="Choline_transpo"/>
    <property type="match status" value="1"/>
</dbReference>
<evidence type="ECO:0000256" key="4">
    <source>
        <dbReference type="ARBA" id="ARBA00022989"/>
    </source>
</evidence>
<proteinExistence type="inferred from homology"/>
<feature type="region of interest" description="Disordered" evidence="7">
    <location>
        <begin position="1"/>
        <end position="30"/>
    </location>
</feature>
<dbReference type="InterPro" id="IPR007603">
    <property type="entry name" value="Choline_transptr-like"/>
</dbReference>
<feature type="transmembrane region" description="Helical" evidence="6">
    <location>
        <begin position="40"/>
        <end position="61"/>
    </location>
</feature>
<comment type="subcellular location">
    <subcellularLocation>
        <location evidence="6">Cell membrane</location>
        <topology evidence="6">Multi-pass membrane protein</topology>
    </subcellularLocation>
    <subcellularLocation>
        <location evidence="1">Membrane</location>
        <topology evidence="1">Multi-pass membrane protein</topology>
    </subcellularLocation>
</comment>
<evidence type="ECO:0000256" key="5">
    <source>
        <dbReference type="ARBA" id="ARBA00023136"/>
    </source>
</evidence>
<dbReference type="GO" id="GO:0005886">
    <property type="term" value="C:plasma membrane"/>
    <property type="evidence" value="ECO:0007669"/>
    <property type="project" value="UniProtKB-SubCell"/>
</dbReference>
<evidence type="ECO:0000256" key="1">
    <source>
        <dbReference type="ARBA" id="ARBA00004141"/>
    </source>
</evidence>
<feature type="transmembrane region" description="Helical" evidence="6">
    <location>
        <begin position="313"/>
        <end position="332"/>
    </location>
</feature>
<name>A0A7S3JVS1_9STRA</name>
<accession>A0A7S3JVS1</accession>
<feature type="transmembrane region" description="Helical" evidence="6">
    <location>
        <begin position="136"/>
        <end position="155"/>
    </location>
</feature>
<feature type="transmembrane region" description="Helical" evidence="6">
    <location>
        <begin position="338"/>
        <end position="361"/>
    </location>
</feature>
<dbReference type="EMBL" id="HBIJ01007376">
    <property type="protein sequence ID" value="CAE0364461.1"/>
    <property type="molecule type" value="Transcribed_RNA"/>
</dbReference>
<gene>
    <name evidence="8" type="ORF">ALAG00032_LOCUS5202</name>
</gene>
<comment type="function">
    <text evidence="6">Choline transporter.</text>
</comment>
<feature type="transmembrane region" description="Helical" evidence="6">
    <location>
        <begin position="186"/>
        <end position="208"/>
    </location>
</feature>
<evidence type="ECO:0000256" key="7">
    <source>
        <dbReference type="SAM" id="MobiDB-lite"/>
    </source>
</evidence>
<evidence type="ECO:0000256" key="2">
    <source>
        <dbReference type="ARBA" id="ARBA00007168"/>
    </source>
</evidence>
<feature type="transmembrane region" description="Helical" evidence="6">
    <location>
        <begin position="220"/>
        <end position="238"/>
    </location>
</feature>
<feature type="transmembrane region" description="Helical" evidence="6">
    <location>
        <begin position="373"/>
        <end position="395"/>
    </location>
</feature>
<evidence type="ECO:0000256" key="6">
    <source>
        <dbReference type="RuleBase" id="RU368066"/>
    </source>
</evidence>
<feature type="transmembrane region" description="Helical" evidence="6">
    <location>
        <begin position="278"/>
        <end position="301"/>
    </location>
</feature>
<keyword evidence="4 6" id="KW-1133">Transmembrane helix</keyword>
<feature type="transmembrane region" description="Helical" evidence="6">
    <location>
        <begin position="110"/>
        <end position="130"/>
    </location>
</feature>
<keyword evidence="5 6" id="KW-0472">Membrane</keyword>
<keyword evidence="3 6" id="KW-0812">Transmembrane</keyword>
<evidence type="ECO:0000256" key="3">
    <source>
        <dbReference type="ARBA" id="ARBA00022692"/>
    </source>
</evidence>
<feature type="transmembrane region" description="Helical" evidence="6">
    <location>
        <begin position="415"/>
        <end position="435"/>
    </location>
</feature>
<dbReference type="GO" id="GO:0022857">
    <property type="term" value="F:transmembrane transporter activity"/>
    <property type="evidence" value="ECO:0007669"/>
    <property type="project" value="UniProtKB-UniRule"/>
</dbReference>
<organism evidence="8">
    <name type="scientific">Aureoumbra lagunensis</name>
    <dbReference type="NCBI Taxonomy" id="44058"/>
    <lineage>
        <taxon>Eukaryota</taxon>
        <taxon>Sar</taxon>
        <taxon>Stramenopiles</taxon>
        <taxon>Ochrophyta</taxon>
        <taxon>Pelagophyceae</taxon>
        <taxon>Pelagomonadales</taxon>
        <taxon>Aureoumbra</taxon>
    </lineage>
</organism>